<organism evidence="4 5">
    <name type="scientific">Dictyostelium firmibasis</name>
    <dbReference type="NCBI Taxonomy" id="79012"/>
    <lineage>
        <taxon>Eukaryota</taxon>
        <taxon>Amoebozoa</taxon>
        <taxon>Evosea</taxon>
        <taxon>Eumycetozoa</taxon>
        <taxon>Dictyostelia</taxon>
        <taxon>Dictyosteliales</taxon>
        <taxon>Dictyosteliaceae</taxon>
        <taxon>Dictyostelium</taxon>
    </lineage>
</organism>
<dbReference type="EMBL" id="JAVFKY010000001">
    <property type="protein sequence ID" value="KAK5582056.1"/>
    <property type="molecule type" value="Genomic_DNA"/>
</dbReference>
<proteinExistence type="inferred from homology"/>
<dbReference type="InterPro" id="IPR003737">
    <property type="entry name" value="GlcNAc_PI_deacetylase-related"/>
</dbReference>
<evidence type="ECO:0000256" key="2">
    <source>
        <dbReference type="ARBA" id="ARBA00012176"/>
    </source>
</evidence>
<dbReference type="PANTHER" id="PTHR12993">
    <property type="entry name" value="N-ACETYLGLUCOSAMINYL-PHOSPHATIDYLINOSITOL DE-N-ACETYLASE-RELATED"/>
    <property type="match status" value="1"/>
</dbReference>
<evidence type="ECO:0000313" key="4">
    <source>
        <dbReference type="EMBL" id="KAK5582056.1"/>
    </source>
</evidence>
<comment type="caution">
    <text evidence="4">The sequence shown here is derived from an EMBL/GenBank/DDBJ whole genome shotgun (WGS) entry which is preliminary data.</text>
</comment>
<dbReference type="GO" id="GO:0005783">
    <property type="term" value="C:endoplasmic reticulum"/>
    <property type="evidence" value="ECO:0007669"/>
    <property type="project" value="TreeGrafter"/>
</dbReference>
<dbReference type="EC" id="3.5.1.89" evidence="2"/>
<dbReference type="PANTHER" id="PTHR12993:SF11">
    <property type="entry name" value="N-ACETYLGLUCOSAMINYL-PHOSPHATIDYLINOSITOL DE-N-ACETYLASE"/>
    <property type="match status" value="1"/>
</dbReference>
<evidence type="ECO:0000313" key="5">
    <source>
        <dbReference type="Proteomes" id="UP001344447"/>
    </source>
</evidence>
<evidence type="ECO:0000256" key="3">
    <source>
        <dbReference type="SAM" id="Phobius"/>
    </source>
</evidence>
<accession>A0AAN7U639</accession>
<keyword evidence="5" id="KW-1185">Reference proteome</keyword>
<dbReference type="Proteomes" id="UP001344447">
    <property type="component" value="Unassembled WGS sequence"/>
</dbReference>
<evidence type="ECO:0000256" key="1">
    <source>
        <dbReference type="ARBA" id="ARBA00006066"/>
    </source>
</evidence>
<protein>
    <recommendedName>
        <fullName evidence="2">N-acetylglucosaminylphosphatidylinositol deacetylase</fullName>
        <ecNumber evidence="2">3.5.1.89</ecNumber>
    </recommendedName>
</protein>
<gene>
    <name evidence="4" type="ORF">RB653_003638</name>
</gene>
<dbReference type="GO" id="GO:0000225">
    <property type="term" value="F:N-acetylglucosaminylphosphatidylinositol deacetylase activity"/>
    <property type="evidence" value="ECO:0007669"/>
    <property type="project" value="UniProtKB-EC"/>
</dbReference>
<dbReference type="AlphaFoldDB" id="A0AAN7U639"/>
<comment type="similarity">
    <text evidence="1">Belongs to the PIGL family.</text>
</comment>
<dbReference type="SUPFAM" id="SSF102588">
    <property type="entry name" value="LmbE-like"/>
    <property type="match status" value="1"/>
</dbReference>
<dbReference type="Pfam" id="PF02585">
    <property type="entry name" value="PIG-L"/>
    <property type="match status" value="1"/>
</dbReference>
<feature type="transmembrane region" description="Helical" evidence="3">
    <location>
        <begin position="237"/>
        <end position="255"/>
    </location>
</feature>
<sequence>MKKQSNHIDDDNNSTLIKRNILFVIAHPDDECMFFTPTIQHYTNIGNEIFVVCLSNGNAVGLGKIREKELVDSCIDMGIKKENVYFDQTNNFEDGMKIIWDTDLVEKTIHSFVKQTSADIVISFDECGISGHSNHISISNGLKQFIKNQSMATTTSSSSSSSSLSNRTNNSSNLNKEIKAYKLETVNIIRKYIGIADIPLTKLLSYDENSTQTFIATQLFPPSSYSPMTKHKSQFVWFRYLFVFLSRYSFINTLIEIK</sequence>
<keyword evidence="3" id="KW-0472">Membrane</keyword>
<dbReference type="InterPro" id="IPR024078">
    <property type="entry name" value="LmbE-like_dom_sf"/>
</dbReference>
<keyword evidence="3" id="KW-0812">Transmembrane</keyword>
<keyword evidence="3" id="KW-1133">Transmembrane helix</keyword>
<dbReference type="Gene3D" id="3.40.50.10320">
    <property type="entry name" value="LmbE-like"/>
    <property type="match status" value="1"/>
</dbReference>
<name>A0AAN7U639_9MYCE</name>
<reference evidence="4 5" key="1">
    <citation type="submission" date="2023-11" db="EMBL/GenBank/DDBJ databases">
        <title>Dfirmibasis_genome.</title>
        <authorList>
            <person name="Edelbroek B."/>
            <person name="Kjellin J."/>
            <person name="Jerlstrom-Hultqvist J."/>
            <person name="Soderbom F."/>
        </authorList>
    </citation>
    <scope>NUCLEOTIDE SEQUENCE [LARGE SCALE GENOMIC DNA]</scope>
    <source>
        <strain evidence="4 5">TNS-C-14</strain>
    </source>
</reference>